<gene>
    <name evidence="1" type="ORF">SAMN04488056_113104</name>
</gene>
<dbReference type="EMBL" id="FOVR01000013">
    <property type="protein sequence ID" value="SFO81880.1"/>
    <property type="molecule type" value="Genomic_DNA"/>
</dbReference>
<dbReference type="GO" id="GO:0005829">
    <property type="term" value="C:cytosol"/>
    <property type="evidence" value="ECO:0007669"/>
    <property type="project" value="TreeGrafter"/>
</dbReference>
<dbReference type="PANTHER" id="PTHR30458:SF0">
    <property type="entry name" value="1,2-PHENYLACETYL-COA EPOXIDASE, SUBUNIT C"/>
    <property type="match status" value="1"/>
</dbReference>
<dbReference type="InterPro" id="IPR012347">
    <property type="entry name" value="Ferritin-like"/>
</dbReference>
<dbReference type="PANTHER" id="PTHR30458">
    <property type="entry name" value="PHENYLACETIC ACID DEGRADATION PROTEIN PAA"/>
    <property type="match status" value="1"/>
</dbReference>
<dbReference type="Proteomes" id="UP000199236">
    <property type="component" value="Unassembled WGS sequence"/>
</dbReference>
<name>A0A1I5KA26_9HYPH</name>
<dbReference type="GO" id="GO:0010124">
    <property type="term" value="P:phenylacetate catabolic process"/>
    <property type="evidence" value="ECO:0007669"/>
    <property type="project" value="InterPro"/>
</dbReference>
<dbReference type="OrthoDB" id="5289846at2"/>
<dbReference type="STRING" id="655353.SAMN04488056_113104"/>
<dbReference type="InterPro" id="IPR009078">
    <property type="entry name" value="Ferritin-like_SF"/>
</dbReference>
<protein>
    <submittedName>
        <fullName evidence="1">1,2-phenylacetyl-CoA epoxidase, catalytic subunit</fullName>
    </submittedName>
</protein>
<dbReference type="AlphaFoldDB" id="A0A1I5KA26"/>
<accession>A0A1I5KA26</accession>
<dbReference type="Pfam" id="PF05138">
    <property type="entry name" value="PaaA_PaaC"/>
    <property type="match status" value="1"/>
</dbReference>
<evidence type="ECO:0000313" key="2">
    <source>
        <dbReference type="Proteomes" id="UP000199236"/>
    </source>
</evidence>
<sequence length="254" mass="27679">MTSDAGLMPIDEYLAQGGKLTSPENVSPRYRAELLKLMSSFVDSELAGSAGFANAINWAPGIAQRIAACRITLEKAASAEKVLDLMEDFGTDKALYNRAHDWAARMPRDAAIDPCRQGGDMRLSVFHAPLVSWTDACVMNLLMGLATGIQLGELAQVSYSPLAEAIREIAPVEVRHKEMGRVALEDICSRAEGRSEAAASIDYWYPRVAATFGVIGSERFERLHRKGLRHSTNEVLLDAWQKASRGEIAALGLS</sequence>
<dbReference type="InterPro" id="IPR007814">
    <property type="entry name" value="PaaA_PaaC"/>
</dbReference>
<dbReference type="Gene3D" id="1.20.1260.10">
    <property type="match status" value="1"/>
</dbReference>
<proteinExistence type="predicted"/>
<keyword evidence="2" id="KW-1185">Reference proteome</keyword>
<evidence type="ECO:0000313" key="1">
    <source>
        <dbReference type="EMBL" id="SFO81880.1"/>
    </source>
</evidence>
<reference evidence="1 2" key="1">
    <citation type="submission" date="2016-10" db="EMBL/GenBank/DDBJ databases">
        <authorList>
            <person name="de Groot N.N."/>
        </authorList>
    </citation>
    <scope>NUCLEOTIDE SEQUENCE [LARGE SCALE GENOMIC DNA]</scope>
    <source>
        <strain evidence="1 2">CGMCC 1.9157</strain>
    </source>
</reference>
<dbReference type="InterPro" id="IPR052703">
    <property type="entry name" value="Aromatic_CoA_ox/epox"/>
</dbReference>
<organism evidence="1 2">
    <name type="scientific">Cohaesibacter marisflavi</name>
    <dbReference type="NCBI Taxonomy" id="655353"/>
    <lineage>
        <taxon>Bacteria</taxon>
        <taxon>Pseudomonadati</taxon>
        <taxon>Pseudomonadota</taxon>
        <taxon>Alphaproteobacteria</taxon>
        <taxon>Hyphomicrobiales</taxon>
        <taxon>Cohaesibacteraceae</taxon>
    </lineage>
</organism>
<dbReference type="SUPFAM" id="SSF47240">
    <property type="entry name" value="Ferritin-like"/>
    <property type="match status" value="1"/>
</dbReference>
<dbReference type="RefSeq" id="WP_090074961.1">
    <property type="nucleotide sequence ID" value="NZ_FOVR01000013.1"/>
</dbReference>